<dbReference type="EMBL" id="CAADFC020000004">
    <property type="protein sequence ID" value="VIO65967.1"/>
    <property type="molecule type" value="Genomic_DNA"/>
</dbReference>
<keyword evidence="3" id="KW-1185">Reference proteome</keyword>
<dbReference type="RefSeq" id="WP_139857721.1">
    <property type="nucleotide sequence ID" value="NZ_CAADFC020000004.1"/>
</dbReference>
<dbReference type="AlphaFoldDB" id="A0A508SXY8"/>
<keyword evidence="1" id="KW-0472">Membrane</keyword>
<gene>
    <name evidence="2" type="ORF">CI1B_10780</name>
</gene>
<name>A0A508SXY8_9BRAD</name>
<dbReference type="Proteomes" id="UP000328092">
    <property type="component" value="Unassembled WGS sequence"/>
</dbReference>
<keyword evidence="1" id="KW-0812">Transmembrane</keyword>
<sequence length="73" mass="8084">MQDYSAGRDPEERSVVRKWRLYVMSFYGSLIAILLLLSAIGDRPVQLARNADAPHAASSLEHVRPQAHAGVKP</sequence>
<accession>A0A508SXY8</accession>
<reference evidence="2" key="1">
    <citation type="submission" date="2019-02" db="EMBL/GenBank/DDBJ databases">
        <authorList>
            <person name="Pothier F.J."/>
        </authorList>
    </citation>
    <scope>NUCLEOTIDE SEQUENCE</scope>
    <source>
        <strain evidence="2">CI-1B</strain>
    </source>
</reference>
<evidence type="ECO:0000313" key="3">
    <source>
        <dbReference type="Proteomes" id="UP000328092"/>
    </source>
</evidence>
<evidence type="ECO:0000256" key="1">
    <source>
        <dbReference type="SAM" id="Phobius"/>
    </source>
</evidence>
<keyword evidence="1" id="KW-1133">Transmembrane helix</keyword>
<feature type="transmembrane region" description="Helical" evidence="1">
    <location>
        <begin position="21"/>
        <end position="40"/>
    </location>
</feature>
<evidence type="ECO:0000313" key="2">
    <source>
        <dbReference type="EMBL" id="VIO65967.1"/>
    </source>
</evidence>
<organism evidence="2 3">
    <name type="scientific">Bradyrhizobium ivorense</name>
    <dbReference type="NCBI Taxonomy" id="2511166"/>
    <lineage>
        <taxon>Bacteria</taxon>
        <taxon>Pseudomonadati</taxon>
        <taxon>Pseudomonadota</taxon>
        <taxon>Alphaproteobacteria</taxon>
        <taxon>Hyphomicrobiales</taxon>
        <taxon>Nitrobacteraceae</taxon>
        <taxon>Bradyrhizobium</taxon>
    </lineage>
</organism>
<comment type="caution">
    <text evidence="2">The sequence shown here is derived from an EMBL/GenBank/DDBJ whole genome shotgun (WGS) entry which is preliminary data.</text>
</comment>
<protein>
    <submittedName>
        <fullName evidence="2">Uncharacterized protein</fullName>
    </submittedName>
</protein>
<proteinExistence type="predicted"/>